<keyword evidence="8 12" id="KW-0256">Endoplasmic reticulum</keyword>
<proteinExistence type="inferred from homology"/>
<dbReference type="InterPro" id="IPR037674">
    <property type="entry name" value="PIG-G_N"/>
</dbReference>
<evidence type="ECO:0000256" key="6">
    <source>
        <dbReference type="ARBA" id="ARBA00022679"/>
    </source>
</evidence>
<evidence type="ECO:0000256" key="10">
    <source>
        <dbReference type="ARBA" id="ARBA00023136"/>
    </source>
</evidence>
<dbReference type="GO" id="GO:0006506">
    <property type="term" value="P:GPI anchor biosynthetic process"/>
    <property type="evidence" value="ECO:0007669"/>
    <property type="project" value="UniProtKB-UniPathway"/>
</dbReference>
<comment type="caution">
    <text evidence="12">Lacks conserved residue(s) required for the propagation of feature annotation.</text>
</comment>
<feature type="region of interest" description="Disordered" evidence="13">
    <location>
        <begin position="910"/>
        <end position="966"/>
    </location>
</feature>
<feature type="transmembrane region" description="Helical" evidence="12">
    <location>
        <begin position="1013"/>
        <end position="1038"/>
    </location>
</feature>
<dbReference type="PANTHER" id="PTHR23072">
    <property type="entry name" value="PHOSPHATIDYLINOSITOL GLYCAN-RELATED"/>
    <property type="match status" value="1"/>
</dbReference>
<evidence type="ECO:0000256" key="1">
    <source>
        <dbReference type="ARBA" id="ARBA00004477"/>
    </source>
</evidence>
<comment type="pathway">
    <text evidence="2 12">Glycolipid biosynthesis; glycosylphosphatidylinositol-anchor biosynthesis.</text>
</comment>
<keyword evidence="9 12" id="KW-1133">Transmembrane helix</keyword>
<sequence>MASKSYIRQALLVLANVLIPLACYIFATGFFPYKPLLPELATFEEQHAAEELGLLTEQKNGELVADRPARLFNKVIFMVVDALRSDFVYSEQSGFQFVQSLIRDGTAFPFTAHAAAPTVTMPRVKALTTGSVPSFADLILNLDESDTSSSLAHQDTWLAQIRQHLHSIGSGSFGNGSIAFYGDDTWLKLFPDFFAIHDGTSSFFVSDFTEVDNNVTRHMPSALKSTEWDAMIMHYLGLDHIGHKTGPQGPNMLPKQREMDGIIRQIYTSLESEPHLKDTLLVLAGDHGMNSAGNHGGSGAGETSTALVFASPKLPRRSGATKRSDLSAPISPIEGSEFDFYTKIQQSDLVPTLSVLLDIPIPKNSLGIIIPELLDLYWDGVLKSVQNPYLQLLYRNALQILEIVKATYGAEEFSGLAGKSMKTDKCSYGFTGLVQLQCLWGRAQRMVLAGSLDGRFTVKQQAQALKDFLAEAQKTLSAAASSYDVTRLASGIALSTTASIAAFFSIRSLTFDPPVIGFFLLTALYGIMMFASSYVEEEQHIWYWATGAWLAVTAVSRLRNSSTPLVTGVCGFLLLSLHRIANRWNQTGQKHAGAPDISRHYFPSDTGNLWLIATLAYIHFWTGVTSRSLKGIFPRAIASTLVLGFVVCGMIFKFNFTLADAPELIGKGGLPFSYLRQLIKGHDLVFQARVTFTLLGLLFIASLAGHSAQSRHTTSRVRLIDRLFPLLSLLLLTQSRVTNCALFAVYGLQLSLLRHLVLSSEPPAQVITFCQKLSSIFGTELAYTNVKVDGGGSRRTADVLSFSTLLLTYTSFYQLGNSNAISSIDLSQAYNGVSSYNMGAVGILLFLSNWAGPIWWTTAGLSMLFEAQDVLGRTKQTQQASDSGLTKTVAKEVQTMLGSAVDQLDQILDDPLTSTSNGNKNSAAKRRKSKARQSLDTASPSSDSTSPPRMSALIPPKDSSRLNDRTTKETDSLFQQYITWTTLFTAASLAATMLSCTILRTHLFIWTVFSPKYLFAMAWAAGWHLAVNIFFGGLLWAAD</sequence>
<comment type="similarity">
    <text evidence="3 12">Belongs to the PIGG/PIGN/PIGO family. PIGG subfamily.</text>
</comment>
<dbReference type="Pfam" id="PF19316">
    <property type="entry name" value="PIGO_PIGG"/>
    <property type="match status" value="1"/>
</dbReference>
<evidence type="ECO:0000256" key="3">
    <source>
        <dbReference type="ARBA" id="ARBA00005315"/>
    </source>
</evidence>
<dbReference type="CDD" id="cd16024">
    <property type="entry name" value="GPI_EPT_2"/>
    <property type="match status" value="1"/>
</dbReference>
<reference evidence="15 16" key="1">
    <citation type="submission" date="2017-05" db="EMBL/GenBank/DDBJ databases">
        <title>Draft genome sequence of Elsinoe australis.</title>
        <authorList>
            <person name="Cheng Q."/>
        </authorList>
    </citation>
    <scope>NUCLEOTIDE SEQUENCE [LARGE SCALE GENOMIC DNA]</scope>
    <source>
        <strain evidence="15 16">NL1</strain>
    </source>
</reference>
<feature type="compositionally biased region" description="Low complexity" evidence="13">
    <location>
        <begin position="932"/>
        <end position="952"/>
    </location>
</feature>
<dbReference type="InterPro" id="IPR002591">
    <property type="entry name" value="Phosphodiest/P_Trfase"/>
</dbReference>
<feature type="transmembrane region" description="Helical" evidence="12">
    <location>
        <begin position="515"/>
        <end position="535"/>
    </location>
</feature>
<evidence type="ECO:0000256" key="8">
    <source>
        <dbReference type="ARBA" id="ARBA00022824"/>
    </source>
</evidence>
<dbReference type="UniPathway" id="UPA00196"/>
<dbReference type="InterPro" id="IPR039527">
    <property type="entry name" value="PIGG/GPI7"/>
</dbReference>
<dbReference type="InterPro" id="IPR017850">
    <property type="entry name" value="Alkaline_phosphatase_core_sf"/>
</dbReference>
<protein>
    <recommendedName>
        <fullName evidence="4 12">GPI ethanolamine phosphate transferase 2</fullName>
    </recommendedName>
</protein>
<dbReference type="AlphaFoldDB" id="A0A2P8A7R8"/>
<name>A0A2P8A7R8_9PEZI</name>
<evidence type="ECO:0000256" key="7">
    <source>
        <dbReference type="ARBA" id="ARBA00022692"/>
    </source>
</evidence>
<dbReference type="GO" id="GO:0051267">
    <property type="term" value="F:CP2 mannose-ethanolamine phosphotransferase activity"/>
    <property type="evidence" value="ECO:0007669"/>
    <property type="project" value="TreeGrafter"/>
</dbReference>
<dbReference type="PANTHER" id="PTHR23072:SF0">
    <property type="entry name" value="GPI ETHANOLAMINE PHOSPHATE TRANSFERASE 2"/>
    <property type="match status" value="1"/>
</dbReference>
<dbReference type="STRING" id="40998.A0A2P8A7R8"/>
<feature type="domain" description="GPI ethanolamine phosphate transferase 2 C-terminal" evidence="14">
    <location>
        <begin position="480"/>
        <end position="1037"/>
    </location>
</feature>
<keyword evidence="5 12" id="KW-0337">GPI-anchor biosynthesis</keyword>
<feature type="transmembrane region" description="Helical" evidence="12">
    <location>
        <begin position="632"/>
        <end position="652"/>
    </location>
</feature>
<evidence type="ECO:0000256" key="12">
    <source>
        <dbReference type="RuleBase" id="RU367106"/>
    </source>
</evidence>
<evidence type="ECO:0000256" key="4">
    <source>
        <dbReference type="ARBA" id="ARBA00020830"/>
    </source>
</evidence>
<feature type="transmembrane region" description="Helical" evidence="12">
    <location>
        <begin position="684"/>
        <end position="705"/>
    </location>
</feature>
<dbReference type="InterPro" id="IPR045687">
    <property type="entry name" value="PIGG/GPI7_C"/>
</dbReference>
<keyword evidence="7 12" id="KW-0812">Transmembrane</keyword>
<comment type="function">
    <text evidence="12">Ethanolamine phosphate transferase involved in glycosylphosphatidylinositol-anchor biosynthesis. Transfers ethanolamine phosphate to the GPI second mannose.</text>
</comment>
<dbReference type="OrthoDB" id="272139at2759"/>
<gene>
    <name evidence="15" type="ORF">B9Z65_6135</name>
</gene>
<accession>A0A2P8A7R8</accession>
<dbReference type="SUPFAM" id="SSF53649">
    <property type="entry name" value="Alkaline phosphatase-like"/>
    <property type="match status" value="1"/>
</dbReference>
<dbReference type="Proteomes" id="UP000243723">
    <property type="component" value="Unassembled WGS sequence"/>
</dbReference>
<dbReference type="Pfam" id="PF01663">
    <property type="entry name" value="Phosphodiest"/>
    <property type="match status" value="1"/>
</dbReference>
<evidence type="ECO:0000259" key="14">
    <source>
        <dbReference type="Pfam" id="PF19316"/>
    </source>
</evidence>
<feature type="transmembrane region" description="Helical" evidence="12">
    <location>
        <begin position="977"/>
        <end position="1001"/>
    </location>
</feature>
<dbReference type="GO" id="GO:0005789">
    <property type="term" value="C:endoplasmic reticulum membrane"/>
    <property type="evidence" value="ECO:0007669"/>
    <property type="project" value="UniProtKB-SubCell"/>
</dbReference>
<evidence type="ECO:0000256" key="13">
    <source>
        <dbReference type="SAM" id="MobiDB-lite"/>
    </source>
</evidence>
<dbReference type="EMBL" id="NHZQ01000060">
    <property type="protein sequence ID" value="PSK56511.1"/>
    <property type="molecule type" value="Genomic_DNA"/>
</dbReference>
<keyword evidence="16" id="KW-1185">Reference proteome</keyword>
<organism evidence="15 16">
    <name type="scientific">Elsinoe australis</name>
    <dbReference type="NCBI Taxonomy" id="40998"/>
    <lineage>
        <taxon>Eukaryota</taxon>
        <taxon>Fungi</taxon>
        <taxon>Dikarya</taxon>
        <taxon>Ascomycota</taxon>
        <taxon>Pezizomycotina</taxon>
        <taxon>Dothideomycetes</taxon>
        <taxon>Dothideomycetidae</taxon>
        <taxon>Myriangiales</taxon>
        <taxon>Elsinoaceae</taxon>
        <taxon>Elsinoe</taxon>
    </lineage>
</organism>
<evidence type="ECO:0000313" key="15">
    <source>
        <dbReference type="EMBL" id="PSK56511.1"/>
    </source>
</evidence>
<evidence type="ECO:0000256" key="5">
    <source>
        <dbReference type="ARBA" id="ARBA00022502"/>
    </source>
</evidence>
<comment type="caution">
    <text evidence="15">The sequence shown here is derived from an EMBL/GenBank/DDBJ whole genome shotgun (WGS) entry which is preliminary data.</text>
</comment>
<feature type="transmembrane region" description="Helical" evidence="12">
    <location>
        <begin position="726"/>
        <end position="748"/>
    </location>
</feature>
<keyword evidence="11" id="KW-0325">Glycoprotein</keyword>
<evidence type="ECO:0000313" key="16">
    <source>
        <dbReference type="Proteomes" id="UP000243723"/>
    </source>
</evidence>
<feature type="transmembrane region" description="Helical" evidence="12">
    <location>
        <begin position="12"/>
        <end position="33"/>
    </location>
</feature>
<evidence type="ECO:0000256" key="2">
    <source>
        <dbReference type="ARBA" id="ARBA00004687"/>
    </source>
</evidence>
<keyword evidence="6 12" id="KW-0808">Transferase</keyword>
<comment type="subcellular location">
    <subcellularLocation>
        <location evidence="1 12">Endoplasmic reticulum membrane</location>
        <topology evidence="1 12">Multi-pass membrane protein</topology>
    </subcellularLocation>
</comment>
<feature type="compositionally biased region" description="Polar residues" evidence="13">
    <location>
        <begin position="912"/>
        <end position="921"/>
    </location>
</feature>
<evidence type="ECO:0000256" key="11">
    <source>
        <dbReference type="ARBA" id="ARBA00023180"/>
    </source>
</evidence>
<dbReference type="Gene3D" id="3.40.720.10">
    <property type="entry name" value="Alkaline Phosphatase, subunit A"/>
    <property type="match status" value="2"/>
</dbReference>
<keyword evidence="10 12" id="KW-0472">Membrane</keyword>
<evidence type="ECO:0000256" key="9">
    <source>
        <dbReference type="ARBA" id="ARBA00022989"/>
    </source>
</evidence>